<keyword evidence="14" id="KW-0917">Virion maturation</keyword>
<evidence type="ECO:0000256" key="9">
    <source>
        <dbReference type="ARBA" id="ARBA00022840"/>
    </source>
</evidence>
<dbReference type="GO" id="GO:0003887">
    <property type="term" value="F:DNA-directed DNA polymerase activity"/>
    <property type="evidence" value="ECO:0007669"/>
    <property type="project" value="UniProtKB-KW"/>
</dbReference>
<evidence type="ECO:0000256" key="13">
    <source>
        <dbReference type="ARBA" id="ARBA00022932"/>
    </source>
</evidence>
<keyword evidence="13" id="KW-0808">Transferase</keyword>
<organism evidence="18 19">
    <name type="scientific">Habropoda laboriosa</name>
    <dbReference type="NCBI Taxonomy" id="597456"/>
    <lineage>
        <taxon>Eukaryota</taxon>
        <taxon>Metazoa</taxon>
        <taxon>Ecdysozoa</taxon>
        <taxon>Arthropoda</taxon>
        <taxon>Hexapoda</taxon>
        <taxon>Insecta</taxon>
        <taxon>Pterygota</taxon>
        <taxon>Neoptera</taxon>
        <taxon>Endopterygota</taxon>
        <taxon>Hymenoptera</taxon>
        <taxon>Apocrita</taxon>
        <taxon>Aculeata</taxon>
        <taxon>Apoidea</taxon>
        <taxon>Anthophila</taxon>
        <taxon>Apidae</taxon>
        <taxon>Habropoda</taxon>
    </lineage>
</organism>
<dbReference type="PANTHER" id="PTHR42648">
    <property type="entry name" value="TRANSPOSASE, PUTATIVE-RELATED"/>
    <property type="match status" value="1"/>
</dbReference>
<protein>
    <submittedName>
        <fullName evidence="18">Copia protein</fullName>
    </submittedName>
</protein>
<dbReference type="AlphaFoldDB" id="A0A0L7QY91"/>
<dbReference type="Gene3D" id="2.40.70.10">
    <property type="entry name" value="Acid Proteases"/>
    <property type="match status" value="1"/>
</dbReference>
<keyword evidence="12" id="KW-0695">RNA-directed DNA polymerase</keyword>
<evidence type="ECO:0000313" key="18">
    <source>
        <dbReference type="EMBL" id="KOC63590.1"/>
    </source>
</evidence>
<keyword evidence="13" id="KW-0548">Nucleotidyltransferase</keyword>
<evidence type="ECO:0000313" key="19">
    <source>
        <dbReference type="Proteomes" id="UP000053825"/>
    </source>
</evidence>
<evidence type="ECO:0000256" key="2">
    <source>
        <dbReference type="ARBA" id="ARBA00022612"/>
    </source>
</evidence>
<dbReference type="InterPro" id="IPR039537">
    <property type="entry name" value="Retrotran_Ty1/copia-like"/>
</dbReference>
<comment type="function">
    <text evidence="1">The aspartyl protease (PR) mediates the proteolytic cleavages of the Gag and Gag-Pol polyproteins after assembly of the VLP.</text>
</comment>
<dbReference type="GO" id="GO:0006508">
    <property type="term" value="P:proteolysis"/>
    <property type="evidence" value="ECO:0007669"/>
    <property type="project" value="UniProtKB-KW"/>
</dbReference>
<keyword evidence="4" id="KW-0540">Nuclease</keyword>
<evidence type="ECO:0000259" key="16">
    <source>
        <dbReference type="Pfam" id="PF13976"/>
    </source>
</evidence>
<evidence type="ECO:0000256" key="3">
    <source>
        <dbReference type="ARBA" id="ARBA00022670"/>
    </source>
</evidence>
<dbReference type="GO" id="GO:0003964">
    <property type="term" value="F:RNA-directed DNA polymerase activity"/>
    <property type="evidence" value="ECO:0007669"/>
    <property type="project" value="UniProtKB-KW"/>
</dbReference>
<dbReference type="InterPro" id="IPR054722">
    <property type="entry name" value="PolX-like_BBD"/>
</dbReference>
<keyword evidence="10" id="KW-0460">Magnesium</keyword>
<dbReference type="Proteomes" id="UP000053825">
    <property type="component" value="Unassembled WGS sequence"/>
</dbReference>
<keyword evidence="9" id="KW-0067">ATP-binding</keyword>
<evidence type="ECO:0000256" key="11">
    <source>
        <dbReference type="ARBA" id="ARBA00022908"/>
    </source>
</evidence>
<evidence type="ECO:0000256" key="12">
    <source>
        <dbReference type="ARBA" id="ARBA00022918"/>
    </source>
</evidence>
<sequence length="269" mass="30792">MAGHHDQKESGKLPFLLDSGASDHLVNQDVFFTSFEELQPPIKISVAKNGTYITATKRGTIQVVSNMGVEGTLENVLYCHDVPYNLLSVRRMQEAGMEIIFDQKGVTINKNDKIVIKGKSLNNLTAIHFIVNIKRVVSNRFQIHSVISNNYELWHQRLGHMGKFKFLELKNKQMVDDINHIERVVPNDNLCEACVKGKQARLSFEKKKDKQYIKRPLFIIHSDVCGPITPSTINNKNYFVLFVDEYTHYCVTYLVTYKSGFQGISRFCC</sequence>
<evidence type="ECO:0000256" key="8">
    <source>
        <dbReference type="ARBA" id="ARBA00022801"/>
    </source>
</evidence>
<dbReference type="PANTHER" id="PTHR42648:SF11">
    <property type="entry name" value="TRANSPOSON TY4-P GAG-POL POLYPROTEIN"/>
    <property type="match status" value="1"/>
</dbReference>
<keyword evidence="5" id="KW-0479">Metal-binding</keyword>
<keyword evidence="15" id="KW-0233">DNA recombination</keyword>
<dbReference type="Pfam" id="PF13976">
    <property type="entry name" value="gag_pre-integrs"/>
    <property type="match status" value="1"/>
</dbReference>
<dbReference type="GO" id="GO:0004519">
    <property type="term" value="F:endonuclease activity"/>
    <property type="evidence" value="ECO:0007669"/>
    <property type="project" value="UniProtKB-KW"/>
</dbReference>
<dbReference type="InterPro" id="IPR025724">
    <property type="entry name" value="GAG-pre-integrase_dom"/>
</dbReference>
<evidence type="ECO:0000256" key="1">
    <source>
        <dbReference type="ARBA" id="ARBA00002180"/>
    </source>
</evidence>
<accession>A0A0L7QY91</accession>
<dbReference type="GO" id="GO:0046872">
    <property type="term" value="F:metal ion binding"/>
    <property type="evidence" value="ECO:0007669"/>
    <property type="project" value="UniProtKB-KW"/>
</dbReference>
<feature type="domain" description="GAG-pre-integrase" evidence="16">
    <location>
        <begin position="130"/>
        <end position="199"/>
    </location>
</feature>
<dbReference type="GO" id="GO:0008233">
    <property type="term" value="F:peptidase activity"/>
    <property type="evidence" value="ECO:0007669"/>
    <property type="project" value="UniProtKB-KW"/>
</dbReference>
<dbReference type="InterPro" id="IPR036397">
    <property type="entry name" value="RNaseH_sf"/>
</dbReference>
<evidence type="ECO:0000256" key="4">
    <source>
        <dbReference type="ARBA" id="ARBA00022722"/>
    </source>
</evidence>
<evidence type="ECO:0000256" key="14">
    <source>
        <dbReference type="ARBA" id="ARBA00023113"/>
    </source>
</evidence>
<dbReference type="Gene3D" id="3.30.420.10">
    <property type="entry name" value="Ribonuclease H-like superfamily/Ribonuclease H"/>
    <property type="match status" value="1"/>
</dbReference>
<dbReference type="GO" id="GO:0015074">
    <property type="term" value="P:DNA integration"/>
    <property type="evidence" value="ECO:0007669"/>
    <property type="project" value="UniProtKB-KW"/>
</dbReference>
<evidence type="ECO:0000256" key="7">
    <source>
        <dbReference type="ARBA" id="ARBA00022759"/>
    </source>
</evidence>
<dbReference type="InterPro" id="IPR021109">
    <property type="entry name" value="Peptidase_aspartic_dom_sf"/>
</dbReference>
<evidence type="ECO:0000256" key="10">
    <source>
        <dbReference type="ARBA" id="ARBA00022842"/>
    </source>
</evidence>
<name>A0A0L7QY91_9HYME</name>
<proteinExistence type="predicted"/>
<keyword evidence="3" id="KW-0645">Protease</keyword>
<dbReference type="GO" id="GO:0006310">
    <property type="term" value="P:DNA recombination"/>
    <property type="evidence" value="ECO:0007669"/>
    <property type="project" value="UniProtKB-KW"/>
</dbReference>
<dbReference type="EMBL" id="KQ414693">
    <property type="protein sequence ID" value="KOC63590.1"/>
    <property type="molecule type" value="Genomic_DNA"/>
</dbReference>
<dbReference type="GO" id="GO:0003676">
    <property type="term" value="F:nucleic acid binding"/>
    <property type="evidence" value="ECO:0007669"/>
    <property type="project" value="InterPro"/>
</dbReference>
<keyword evidence="11" id="KW-0229">DNA integration</keyword>
<keyword evidence="19" id="KW-1185">Reference proteome</keyword>
<keyword evidence="6" id="KW-0547">Nucleotide-binding</keyword>
<keyword evidence="2" id="KW-1188">Viral release from host cell</keyword>
<gene>
    <name evidence="18" type="ORF">WH47_03092</name>
</gene>
<evidence type="ECO:0000259" key="17">
    <source>
        <dbReference type="Pfam" id="PF22936"/>
    </source>
</evidence>
<keyword evidence="7" id="KW-0255">Endonuclease</keyword>
<reference evidence="18 19" key="1">
    <citation type="submission" date="2015-07" db="EMBL/GenBank/DDBJ databases">
        <title>The genome of Habropoda laboriosa.</title>
        <authorList>
            <person name="Pan H."/>
            <person name="Kapheim K."/>
        </authorList>
    </citation>
    <scope>NUCLEOTIDE SEQUENCE [LARGE SCALE GENOMIC DNA]</scope>
    <source>
        <strain evidence="18">0110345459</strain>
    </source>
</reference>
<evidence type="ECO:0000256" key="15">
    <source>
        <dbReference type="ARBA" id="ARBA00023172"/>
    </source>
</evidence>
<keyword evidence="8" id="KW-0378">Hydrolase</keyword>
<evidence type="ECO:0000256" key="5">
    <source>
        <dbReference type="ARBA" id="ARBA00022723"/>
    </source>
</evidence>
<keyword evidence="13" id="KW-0239">DNA-directed DNA polymerase</keyword>
<evidence type="ECO:0000256" key="6">
    <source>
        <dbReference type="ARBA" id="ARBA00022741"/>
    </source>
</evidence>
<feature type="domain" description="Retrovirus-related Pol polyprotein from transposon TNT 1-94-like beta-barrel" evidence="17">
    <location>
        <begin position="15"/>
        <end position="97"/>
    </location>
</feature>
<dbReference type="Pfam" id="PF22936">
    <property type="entry name" value="Pol_BBD"/>
    <property type="match status" value="1"/>
</dbReference>
<dbReference type="GO" id="GO:0005524">
    <property type="term" value="F:ATP binding"/>
    <property type="evidence" value="ECO:0007669"/>
    <property type="project" value="UniProtKB-KW"/>
</dbReference>
<dbReference type="STRING" id="597456.A0A0L7QY91"/>